<dbReference type="InterPro" id="IPR005166">
    <property type="entry name" value="RSV_p95_env"/>
</dbReference>
<dbReference type="Proteomes" id="UP001652627">
    <property type="component" value="Chromosome 4"/>
</dbReference>
<feature type="signal peptide" evidence="2">
    <location>
        <begin position="1"/>
        <end position="23"/>
    </location>
</feature>
<dbReference type="PANTHER" id="PTHR10424">
    <property type="entry name" value="VIRAL ENVELOPE PROTEIN"/>
    <property type="match status" value="1"/>
</dbReference>
<feature type="transmembrane region" description="Helical" evidence="1">
    <location>
        <begin position="401"/>
        <end position="422"/>
    </location>
</feature>
<evidence type="ECO:0000313" key="4">
    <source>
        <dbReference type="RefSeq" id="XP_067151692.1"/>
    </source>
</evidence>
<evidence type="ECO:0000256" key="2">
    <source>
        <dbReference type="SAM" id="SignalP"/>
    </source>
</evidence>
<dbReference type="Gene3D" id="1.10.287.210">
    <property type="match status" value="1"/>
</dbReference>
<evidence type="ECO:0000313" key="3">
    <source>
        <dbReference type="Proteomes" id="UP001652627"/>
    </source>
</evidence>
<dbReference type="SUPFAM" id="SSF58069">
    <property type="entry name" value="Virus ectodomain"/>
    <property type="match status" value="1"/>
</dbReference>
<proteinExistence type="predicted"/>
<dbReference type="InterPro" id="IPR018154">
    <property type="entry name" value="TLV/ENV_coat_polyprotein"/>
</dbReference>
<evidence type="ECO:0000256" key="1">
    <source>
        <dbReference type="SAM" id="Phobius"/>
    </source>
</evidence>
<dbReference type="RefSeq" id="XP_067151692.1">
    <property type="nucleotide sequence ID" value="XM_067295591.1"/>
</dbReference>
<feature type="chain" id="PRO_5045026095" description="Envelope protein" evidence="2">
    <location>
        <begin position="24"/>
        <end position="469"/>
    </location>
</feature>
<keyword evidence="1" id="KW-0472">Membrane</keyword>
<keyword evidence="1" id="KW-0812">Transmembrane</keyword>
<name>A0ABM4EG62_9AVES</name>
<organism evidence="3 5">
    <name type="scientific">Apteryx mantelli</name>
    <name type="common">North Island brown kiwi</name>
    <dbReference type="NCBI Taxonomy" id="2696672"/>
    <lineage>
        <taxon>Eukaryota</taxon>
        <taxon>Metazoa</taxon>
        <taxon>Chordata</taxon>
        <taxon>Craniata</taxon>
        <taxon>Vertebrata</taxon>
        <taxon>Euteleostomi</taxon>
        <taxon>Archelosauria</taxon>
        <taxon>Archosauria</taxon>
        <taxon>Dinosauria</taxon>
        <taxon>Saurischia</taxon>
        <taxon>Theropoda</taxon>
        <taxon>Coelurosauria</taxon>
        <taxon>Aves</taxon>
        <taxon>Palaeognathae</taxon>
        <taxon>Apterygiformes</taxon>
        <taxon>Apterygidae</taxon>
        <taxon>Apteryx</taxon>
    </lineage>
</organism>
<evidence type="ECO:0008006" key="6">
    <source>
        <dbReference type="Google" id="ProtNLM"/>
    </source>
</evidence>
<sequence>MTHLPNKTAKILILAILFPVVMALYKIEPRQNMWVTWANRTGQHAFCLSLASATQPFRTCLIGVPSYNVNSFQEYSTGSCSGSLSTASCSATLIAGLNRMLPWDPQELNLLGSMRIGNTSGNWTQTCIYFGGRVHPYRLFNWTGWTNVTPTAVYYDYQNHDSVCGTNGTNRQGLGALGAEVKRGHLIWNNGTPKALPPDVFLICGDRAWQGIPKSVMGGSCYLGKLTLLAPDQNWWKHITKNETAVRSKRAAIGLSPNCNDQVSLRSPTERVFLSFFVPGAAAGNALNQIGRLACWAEKQANVTTEIIESLLEDQGSLRHAILQNRAAIDFLLLAQGHGCEDFDGMCCMNLSNHGESIHKQLQWLKTHTSKIRQNHGLFDDWLTNLFGNLPQWLIGLLTEGLRILLILIIVGLCLCEVLSCLKNALLKVVHHAWIAHKQEGGIVEEWLSERGHDLIGMSNPVFRVREGM</sequence>
<dbReference type="RefSeq" id="XP_067151693.1">
    <property type="nucleotide sequence ID" value="XM_067295592.1"/>
</dbReference>
<reference evidence="4 5" key="1">
    <citation type="submission" date="2025-05" db="UniProtKB">
        <authorList>
            <consortium name="RefSeq"/>
        </authorList>
    </citation>
    <scope>IDENTIFICATION</scope>
    <source>
        <tissue evidence="4 5">Blood</tissue>
    </source>
</reference>
<keyword evidence="3" id="KW-1185">Reference proteome</keyword>
<gene>
    <name evidence="4 5" type="primary">LOC136991994</name>
</gene>
<dbReference type="Pfam" id="PF03708">
    <property type="entry name" value="Avian_gp85"/>
    <property type="match status" value="1"/>
</dbReference>
<keyword evidence="2" id="KW-0732">Signal</keyword>
<protein>
    <recommendedName>
        <fullName evidence="6">Envelope protein</fullName>
    </recommendedName>
</protein>
<keyword evidence="1" id="KW-1133">Transmembrane helix</keyword>
<accession>A0ABM4EG62</accession>
<dbReference type="CDD" id="cd09949">
    <property type="entry name" value="RSV-like_HR1-HR2"/>
    <property type="match status" value="1"/>
</dbReference>
<dbReference type="GeneID" id="136991994"/>
<evidence type="ECO:0000313" key="5">
    <source>
        <dbReference type="RefSeq" id="XP_067151693.1"/>
    </source>
</evidence>
<dbReference type="Pfam" id="PF00429">
    <property type="entry name" value="TLV_coat"/>
    <property type="match status" value="1"/>
</dbReference>